<comment type="caution">
    <text evidence="2">The sequence shown here is derived from an EMBL/GenBank/DDBJ whole genome shotgun (WGS) entry which is preliminary data.</text>
</comment>
<reference evidence="2 3" key="1">
    <citation type="submission" date="2019-05" db="EMBL/GenBank/DDBJ databases">
        <title>We sequenced the genome of Paenibacillus hemerocallicola KCTC 33185 for further insight into its adaptation and study the phylogeny of Paenibacillus.</title>
        <authorList>
            <person name="Narsing Rao M.P."/>
        </authorList>
    </citation>
    <scope>NUCLEOTIDE SEQUENCE [LARGE SCALE GENOMIC DNA]</scope>
    <source>
        <strain evidence="2 3">KCTC 33185</strain>
    </source>
</reference>
<dbReference type="InterPro" id="IPR029149">
    <property type="entry name" value="Creatin/AminoP/Spt16_N"/>
</dbReference>
<keyword evidence="2" id="KW-0378">Hydrolase</keyword>
<keyword evidence="3" id="KW-1185">Reference proteome</keyword>
<organism evidence="2 3">
    <name type="scientific">Paenibacillus hemerocallicola</name>
    <dbReference type="NCBI Taxonomy" id="1172614"/>
    <lineage>
        <taxon>Bacteria</taxon>
        <taxon>Bacillati</taxon>
        <taxon>Bacillota</taxon>
        <taxon>Bacilli</taxon>
        <taxon>Bacillales</taxon>
        <taxon>Paenibacillaceae</taxon>
        <taxon>Paenibacillus</taxon>
    </lineage>
</organism>
<dbReference type="OrthoDB" id="9806388at2"/>
<feature type="domain" description="Peptidase M24" evidence="1">
    <location>
        <begin position="176"/>
        <end position="378"/>
    </location>
</feature>
<dbReference type="InterPro" id="IPR050659">
    <property type="entry name" value="Peptidase_M24B"/>
</dbReference>
<dbReference type="PANTHER" id="PTHR46112">
    <property type="entry name" value="AMINOPEPTIDASE"/>
    <property type="match status" value="1"/>
</dbReference>
<keyword evidence="2" id="KW-0645">Protease</keyword>
<dbReference type="InterPro" id="IPR036005">
    <property type="entry name" value="Creatinase/aminopeptidase-like"/>
</dbReference>
<sequence length="394" mass="43734">MQQYPVIPKEEFIDRQQKVKAFLKENALDLFIAYADDKAVYGPAYARWLFNYAPHFEPCCILIPAEGEAVILTGPESDQFIYATSHCRNVKVINEFSHPGEEYLFAQVTTLESVIGQMRKELDRDISKVGIVGLEMIPHLLYEAMGAIFGPGNMVDIEYQMLKLRAIKSENEIRVIEYAYFIAEKGLQAAIRSIAEGKSEREIAAEAEYTMRRLGSEGMGIDTIVASGVHNTYPVLARTTHRKIGQGDLVLLTIAPRYEGYHGALGMPVILGKPDKAVEEAMTAAIEAQHAAKDALRPGTPGHVVDRAARQVLEKAGLQSHVQYSAIHSVGVIEFEAPILTSAYRDEVQENMVFSIDIPLFSAPWGGLRFENGFHVTKDGARPLQTVQPEIICL</sequence>
<name>A0A5C4TDH6_9BACL</name>
<evidence type="ECO:0000313" key="3">
    <source>
        <dbReference type="Proteomes" id="UP000307943"/>
    </source>
</evidence>
<accession>A0A5C4TDH6</accession>
<dbReference type="InterPro" id="IPR000994">
    <property type="entry name" value="Pept_M24"/>
</dbReference>
<dbReference type="Gene3D" id="3.40.350.10">
    <property type="entry name" value="Creatinase/prolidase N-terminal domain"/>
    <property type="match status" value="1"/>
</dbReference>
<dbReference type="PANTHER" id="PTHR46112:SF3">
    <property type="entry name" value="AMINOPEPTIDASE YPDF"/>
    <property type="match status" value="1"/>
</dbReference>
<dbReference type="GO" id="GO:0004177">
    <property type="term" value="F:aminopeptidase activity"/>
    <property type="evidence" value="ECO:0007669"/>
    <property type="project" value="UniProtKB-KW"/>
</dbReference>
<dbReference type="RefSeq" id="WP_139601440.1">
    <property type="nucleotide sequence ID" value="NZ_VDCQ01000007.1"/>
</dbReference>
<dbReference type="SUPFAM" id="SSF53092">
    <property type="entry name" value="Creatinase/prolidase N-terminal domain"/>
    <property type="match status" value="1"/>
</dbReference>
<evidence type="ECO:0000313" key="2">
    <source>
        <dbReference type="EMBL" id="TNJ66955.1"/>
    </source>
</evidence>
<evidence type="ECO:0000259" key="1">
    <source>
        <dbReference type="Pfam" id="PF00557"/>
    </source>
</evidence>
<keyword evidence="2" id="KW-0031">Aminopeptidase</keyword>
<proteinExistence type="predicted"/>
<dbReference type="Pfam" id="PF00557">
    <property type="entry name" value="Peptidase_M24"/>
    <property type="match status" value="1"/>
</dbReference>
<dbReference type="SUPFAM" id="SSF55920">
    <property type="entry name" value="Creatinase/aminopeptidase"/>
    <property type="match status" value="1"/>
</dbReference>
<protein>
    <submittedName>
        <fullName evidence="2">Aminopeptidase P family protein</fullName>
    </submittedName>
</protein>
<dbReference type="AlphaFoldDB" id="A0A5C4TDH6"/>
<dbReference type="EMBL" id="VDCQ01000007">
    <property type="protein sequence ID" value="TNJ66955.1"/>
    <property type="molecule type" value="Genomic_DNA"/>
</dbReference>
<dbReference type="Gene3D" id="3.90.230.10">
    <property type="entry name" value="Creatinase/methionine aminopeptidase superfamily"/>
    <property type="match status" value="1"/>
</dbReference>
<gene>
    <name evidence="2" type="ORF">FE784_07065</name>
</gene>
<dbReference type="Proteomes" id="UP000307943">
    <property type="component" value="Unassembled WGS sequence"/>
</dbReference>